<dbReference type="EMBL" id="QUZU01000005">
    <property type="protein sequence ID" value="TFY91164.1"/>
    <property type="molecule type" value="Genomic_DNA"/>
</dbReference>
<organism evidence="1 2">
    <name type="scientific">Pseudomonas kairouanensis</name>
    <dbReference type="NCBI Taxonomy" id="2293832"/>
    <lineage>
        <taxon>Bacteria</taxon>
        <taxon>Pseudomonadati</taxon>
        <taxon>Pseudomonadota</taxon>
        <taxon>Gammaproteobacteria</taxon>
        <taxon>Pseudomonadales</taxon>
        <taxon>Pseudomonadaceae</taxon>
        <taxon>Pseudomonas</taxon>
    </lineage>
</organism>
<name>A0A4Z0AYH5_9PSED</name>
<accession>A0A4Z0AYH5</accession>
<dbReference type="Proteomes" id="UP000297391">
    <property type="component" value="Unassembled WGS sequence"/>
</dbReference>
<evidence type="ECO:0000313" key="2">
    <source>
        <dbReference type="Proteomes" id="UP000297391"/>
    </source>
</evidence>
<evidence type="ECO:0000313" key="1">
    <source>
        <dbReference type="EMBL" id="TFY91164.1"/>
    </source>
</evidence>
<protein>
    <submittedName>
        <fullName evidence="1">Uncharacterized protein</fullName>
    </submittedName>
</protein>
<sequence length="61" mass="6586">MGLKFATANDDDAGGFLFSYENLLGVAPASTNDVKHQLVGKDDSLPRTRRLLYVTCSIVAL</sequence>
<proteinExistence type="predicted"/>
<keyword evidence="2" id="KW-1185">Reference proteome</keyword>
<comment type="caution">
    <text evidence="1">The sequence shown here is derived from an EMBL/GenBank/DDBJ whole genome shotgun (WGS) entry which is preliminary data.</text>
</comment>
<reference evidence="1 2" key="1">
    <citation type="journal article" date="2019" name="Syst. Appl. Microbiol.">
        <title>New species of pathogenic Pseudomonas isolated from citrus in Tunisia: Proposal of Pseudomonas kairouanensis sp. nov. and Pseudomonas nabeulensis sp. nov.</title>
        <authorList>
            <person name="Oueslati M."/>
            <person name="Mulet M."/>
            <person name="Gomila M."/>
            <person name="Berge O."/>
            <person name="Hajlaoui M.R."/>
            <person name="Lalucat J."/>
            <person name="Sadfi-Zouaoui N."/>
            <person name="Garcia-Valdes E."/>
        </authorList>
    </citation>
    <scope>NUCLEOTIDE SEQUENCE [LARGE SCALE GENOMIC DNA]</scope>
    <source>
        <strain evidence="1 2">KC12</strain>
    </source>
</reference>
<gene>
    <name evidence="1" type="ORF">DYL59_06685</name>
</gene>
<dbReference type="AlphaFoldDB" id="A0A4Z0AYH5"/>
<dbReference type="OrthoDB" id="384988at2"/>